<dbReference type="Pfam" id="PF04932">
    <property type="entry name" value="Wzy_C"/>
    <property type="match status" value="1"/>
</dbReference>
<dbReference type="InterPro" id="IPR051533">
    <property type="entry name" value="WaaL-like"/>
</dbReference>
<feature type="transmembrane region" description="Helical" evidence="5">
    <location>
        <begin position="244"/>
        <end position="262"/>
    </location>
</feature>
<dbReference type="PANTHER" id="PTHR37422:SF17">
    <property type="entry name" value="O-ANTIGEN LIGASE"/>
    <property type="match status" value="1"/>
</dbReference>
<feature type="transmembrane region" description="Helical" evidence="5">
    <location>
        <begin position="116"/>
        <end position="136"/>
    </location>
</feature>
<feature type="transmembrane region" description="Helical" evidence="5">
    <location>
        <begin position="347"/>
        <end position="368"/>
    </location>
</feature>
<feature type="domain" description="O-antigen ligase-related" evidence="6">
    <location>
        <begin position="196"/>
        <end position="360"/>
    </location>
</feature>
<dbReference type="RefSeq" id="WP_212963914.1">
    <property type="nucleotide sequence ID" value="NZ_BOQT01000027.1"/>
</dbReference>
<feature type="transmembrane region" description="Helical" evidence="5">
    <location>
        <begin position="55"/>
        <end position="76"/>
    </location>
</feature>
<evidence type="ECO:0000256" key="4">
    <source>
        <dbReference type="ARBA" id="ARBA00023136"/>
    </source>
</evidence>
<feature type="transmembrane region" description="Helical" evidence="5">
    <location>
        <begin position="380"/>
        <end position="413"/>
    </location>
</feature>
<keyword evidence="2 5" id="KW-0812">Transmembrane</keyword>
<feature type="transmembrane region" description="Helical" evidence="5">
    <location>
        <begin position="213"/>
        <end position="232"/>
    </location>
</feature>
<feature type="transmembrane region" description="Helical" evidence="5">
    <location>
        <begin position="88"/>
        <end position="104"/>
    </location>
</feature>
<dbReference type="InterPro" id="IPR007016">
    <property type="entry name" value="O-antigen_ligase-rel_domated"/>
</dbReference>
<name>A0ABQ4KD90_9BACI</name>
<comment type="caution">
    <text evidence="7">The sequence shown here is derived from an EMBL/GenBank/DDBJ whole genome shotgun (WGS) entry which is preliminary data.</text>
</comment>
<proteinExistence type="predicted"/>
<evidence type="ECO:0000313" key="7">
    <source>
        <dbReference type="EMBL" id="GIN23148.1"/>
    </source>
</evidence>
<evidence type="ECO:0000259" key="6">
    <source>
        <dbReference type="Pfam" id="PF04932"/>
    </source>
</evidence>
<sequence>MKIFTYLNKSENSVSILLGVAILSMSYPYGFPLFGVIAIFFGVLKIVTRRFKIRINIGFIIFFLTVLGYMLGLSLSQGKIYSNNISDITNIISFFVIWALLSDLNKDNYPVLLHKFAKYAVFVSFIVATISLYKFYKLLGNEYLQRFYFGDFYPAGTSLVRDYNMFSFALIAGLIMSVYLLSQAKKLSHMFYFLIAFATIFTSVLFAGSRRGWIVAIIVAAFVLFLLIKFLVRFDKNLVKIIRFGLIVSSVAVFIYLLSILFQVDIDLENSDQIVKMQYRFETLKFNQAEGSFSERTMRWEYATQRYNESNIIQFLLGSGFDYLPDYAKKFSPNLQEDYPHNPFLSALLYSGLAGLVIILILFGWTIISAKNNIKTLGGYYTLLYFISWIFILVSANSIFSITLFVTLMLIIISVPSKQAPSTALK</sequence>
<reference evidence="7 8" key="1">
    <citation type="submission" date="2021-03" db="EMBL/GenBank/DDBJ databases">
        <title>Antimicrobial resistance genes in bacteria isolated from Japanese honey, and their potential for conferring macrolide and lincosamide resistance in the American foulbrood pathogen Paenibacillus larvae.</title>
        <authorList>
            <person name="Okamoto M."/>
            <person name="Kumagai M."/>
            <person name="Kanamori H."/>
            <person name="Takamatsu D."/>
        </authorList>
    </citation>
    <scope>NUCLEOTIDE SEQUENCE [LARGE SCALE GENOMIC DNA]</scope>
    <source>
        <strain evidence="7 8">J1TS3</strain>
    </source>
</reference>
<evidence type="ECO:0000256" key="5">
    <source>
        <dbReference type="SAM" id="Phobius"/>
    </source>
</evidence>
<feature type="transmembrane region" description="Helical" evidence="5">
    <location>
        <begin position="16"/>
        <end position="43"/>
    </location>
</feature>
<organism evidence="7 8">
    <name type="scientific">Siminovitchia fordii</name>
    <dbReference type="NCBI Taxonomy" id="254759"/>
    <lineage>
        <taxon>Bacteria</taxon>
        <taxon>Bacillati</taxon>
        <taxon>Bacillota</taxon>
        <taxon>Bacilli</taxon>
        <taxon>Bacillales</taxon>
        <taxon>Bacillaceae</taxon>
        <taxon>Siminovitchia</taxon>
    </lineage>
</organism>
<feature type="transmembrane region" description="Helical" evidence="5">
    <location>
        <begin position="163"/>
        <end position="182"/>
    </location>
</feature>
<dbReference type="Proteomes" id="UP000680279">
    <property type="component" value="Unassembled WGS sequence"/>
</dbReference>
<evidence type="ECO:0000256" key="3">
    <source>
        <dbReference type="ARBA" id="ARBA00022989"/>
    </source>
</evidence>
<keyword evidence="8" id="KW-1185">Reference proteome</keyword>
<dbReference type="PANTHER" id="PTHR37422">
    <property type="entry name" value="TEICHURONIC ACID BIOSYNTHESIS PROTEIN TUAE"/>
    <property type="match status" value="1"/>
</dbReference>
<keyword evidence="4 5" id="KW-0472">Membrane</keyword>
<keyword evidence="3 5" id="KW-1133">Transmembrane helix</keyword>
<evidence type="ECO:0000256" key="1">
    <source>
        <dbReference type="ARBA" id="ARBA00004141"/>
    </source>
</evidence>
<feature type="transmembrane region" description="Helical" evidence="5">
    <location>
        <begin position="189"/>
        <end position="207"/>
    </location>
</feature>
<gene>
    <name evidence="7" type="ORF">J1TS3_42820</name>
</gene>
<evidence type="ECO:0000256" key="2">
    <source>
        <dbReference type="ARBA" id="ARBA00022692"/>
    </source>
</evidence>
<dbReference type="EMBL" id="BOQT01000027">
    <property type="protein sequence ID" value="GIN23148.1"/>
    <property type="molecule type" value="Genomic_DNA"/>
</dbReference>
<protein>
    <recommendedName>
        <fullName evidence="6">O-antigen ligase-related domain-containing protein</fullName>
    </recommendedName>
</protein>
<comment type="subcellular location">
    <subcellularLocation>
        <location evidence="1">Membrane</location>
        <topology evidence="1">Multi-pass membrane protein</topology>
    </subcellularLocation>
</comment>
<accession>A0ABQ4KD90</accession>
<evidence type="ECO:0000313" key="8">
    <source>
        <dbReference type="Proteomes" id="UP000680279"/>
    </source>
</evidence>